<dbReference type="Proteomes" id="UP001499854">
    <property type="component" value="Unassembled WGS sequence"/>
</dbReference>
<reference evidence="2" key="1">
    <citation type="journal article" date="2019" name="Int. J. Syst. Evol. Microbiol.">
        <title>The Global Catalogue of Microorganisms (GCM) 10K type strain sequencing project: providing services to taxonomists for standard genome sequencing and annotation.</title>
        <authorList>
            <consortium name="The Broad Institute Genomics Platform"/>
            <consortium name="The Broad Institute Genome Sequencing Center for Infectious Disease"/>
            <person name="Wu L."/>
            <person name="Ma J."/>
        </authorList>
    </citation>
    <scope>NUCLEOTIDE SEQUENCE [LARGE SCALE GENOMIC DNA]</scope>
    <source>
        <strain evidence="2">JCM 16013</strain>
    </source>
</reference>
<sequence length="66" mass="6906">MRGDGAGDTRWDTAYGGKGWKEVAWFQENLRLQDLIVASGVPVAIVDVGGGASALGVRLLEAGSEM</sequence>
<protein>
    <submittedName>
        <fullName evidence="1">Uncharacterized protein</fullName>
    </submittedName>
</protein>
<evidence type="ECO:0000313" key="1">
    <source>
        <dbReference type="EMBL" id="GAA1958906.1"/>
    </source>
</evidence>
<proteinExistence type="predicted"/>
<gene>
    <name evidence="1" type="ORF">GCM10009838_13920</name>
</gene>
<organism evidence="1 2">
    <name type="scientific">Catenulispora subtropica</name>
    <dbReference type="NCBI Taxonomy" id="450798"/>
    <lineage>
        <taxon>Bacteria</taxon>
        <taxon>Bacillati</taxon>
        <taxon>Actinomycetota</taxon>
        <taxon>Actinomycetes</taxon>
        <taxon>Catenulisporales</taxon>
        <taxon>Catenulisporaceae</taxon>
        <taxon>Catenulispora</taxon>
    </lineage>
</organism>
<keyword evidence="2" id="KW-1185">Reference proteome</keyword>
<comment type="caution">
    <text evidence="1">The sequence shown here is derived from an EMBL/GenBank/DDBJ whole genome shotgun (WGS) entry which is preliminary data.</text>
</comment>
<name>A0ABP5C6S5_9ACTN</name>
<dbReference type="RefSeq" id="WP_344656090.1">
    <property type="nucleotide sequence ID" value="NZ_BAAAQM010000005.1"/>
</dbReference>
<evidence type="ECO:0000313" key="2">
    <source>
        <dbReference type="Proteomes" id="UP001499854"/>
    </source>
</evidence>
<accession>A0ABP5C6S5</accession>
<dbReference type="EMBL" id="BAAAQM010000005">
    <property type="protein sequence ID" value="GAA1958906.1"/>
    <property type="molecule type" value="Genomic_DNA"/>
</dbReference>